<dbReference type="PANTHER" id="PTHR10309">
    <property type="entry name" value="MANNOSE-6-PHOSPHATE ISOMERASE"/>
    <property type="match status" value="1"/>
</dbReference>
<dbReference type="GO" id="GO:0005829">
    <property type="term" value="C:cytosol"/>
    <property type="evidence" value="ECO:0007669"/>
    <property type="project" value="TreeGrafter"/>
</dbReference>
<dbReference type="GO" id="GO:0004476">
    <property type="term" value="F:mannose-6-phosphate isomerase activity"/>
    <property type="evidence" value="ECO:0007669"/>
    <property type="project" value="UniProtKB-EC"/>
</dbReference>
<feature type="compositionally biased region" description="Low complexity" evidence="1">
    <location>
        <begin position="371"/>
        <end position="395"/>
    </location>
</feature>
<dbReference type="Gene3D" id="2.60.120.10">
    <property type="entry name" value="Jelly Rolls"/>
    <property type="match status" value="4"/>
</dbReference>
<dbReference type="InterPro" id="IPR016305">
    <property type="entry name" value="Mannose-6-P_Isomerase"/>
</dbReference>
<feature type="region of interest" description="Disordered" evidence="1">
    <location>
        <begin position="132"/>
        <end position="209"/>
    </location>
</feature>
<sequence length="828" mass="96793">MKTRKLCINECIPYVQKYDWGEGKEGMVYDVMKNIVNDNYDIIKKDINNYEYLKEYAADIENDNNNEVEKNENELKKIPIDKAHRYAELWIGNHQNGPNLIRYKNGFVKIGEFIDIYKNKKAKNHKISKYFYRNQEGKNKEDGTNDDNPNPNVNNANTSNNVNNESNCENKKNSVASNISVNNNNDNKREDNFKRHSDGDCNDISYNNTEESYNSMSNKNGQLLKEGLQENEDLFPYLFKMLSINKPLSIQIHPNEAQTLYLNTVNPNVYKDKIFKTEMCVCINSMSLLCGYINIFKIAFLIKNVKELYDFFMKRDENGFDAYENDIKIDKKINSNESFKRDNKKPGLRKEPEGKMKNNGPDEFGRKKKTGSNNNNNFNNNSFGNNNNTFGNNNNNHNNNKDLFTLFDLFDANKNEDIEEIINCFSRVYKYIINYSIKRYNESNCDIISIIDNYAECIQKYVFYEDFFRNFYKNDKPPKDNINIGNIIKTEKEKLIDFFKQNRNIPDMIDSDVEKYINNIDENETQNETPEGNENNSTPSINNEGFFITMKKIKSLYEHMYKYLTYRIFLAENEVLNKYLVSIITKNPKYCSYIKTKEKLKKNIDELYIEACKKKNPENISKEAENYIINNIFEILSNVSKFYPEDNGRIFVFILQLINLKDGDVIYIKPGVMHSYISGNCLECMTNSDLVIRGGLTSKEVDKVNFMKYVNYKNNHPVILEKEFINYNIISCSYKSMKYFKILFVKIRPGEVVNYMFSETSFTSCIILSSNTKTQLKGRKKEKKKASIKSIKKGTVFVIAPNIMVTMSNLYENKEDGDKDFVLYCATA</sequence>
<keyword evidence="3" id="KW-0413">Isomerase</keyword>
<organism evidence="3 4">
    <name type="scientific">Plasmodium vinckei brucechwatti</name>
    <dbReference type="NCBI Taxonomy" id="119398"/>
    <lineage>
        <taxon>Eukaryota</taxon>
        <taxon>Sar</taxon>
        <taxon>Alveolata</taxon>
        <taxon>Apicomplexa</taxon>
        <taxon>Aconoidasida</taxon>
        <taxon>Haemosporida</taxon>
        <taxon>Plasmodiidae</taxon>
        <taxon>Plasmodium</taxon>
        <taxon>Plasmodium (Vinckeia)</taxon>
    </lineage>
</organism>
<dbReference type="PANTHER" id="PTHR10309:SF0">
    <property type="entry name" value="MANNOSE-6-PHOSPHATE ISOMERASE"/>
    <property type="match status" value="1"/>
</dbReference>
<reference evidence="3 4" key="1">
    <citation type="submission" date="2020-08" db="EMBL/GenBank/DDBJ databases">
        <authorList>
            <person name="Ramaprasad A."/>
        </authorList>
    </citation>
    <scope>NUCLEOTIDE SEQUENCE [LARGE SCALE GENOMIC DNA]</scope>
</reference>
<dbReference type="UniPathway" id="UPA00126">
    <property type="reaction ID" value="UER00423"/>
</dbReference>
<evidence type="ECO:0000313" key="4">
    <source>
        <dbReference type="Proteomes" id="UP000515550"/>
    </source>
</evidence>
<dbReference type="EMBL" id="LR865390">
    <property type="protein sequence ID" value="CAD2098813.1"/>
    <property type="molecule type" value="Genomic_DNA"/>
</dbReference>
<gene>
    <name evidence="3" type="ORF">PVBDA_1203060</name>
</gene>
<feature type="region of interest" description="Disordered" evidence="1">
    <location>
        <begin position="337"/>
        <end position="395"/>
    </location>
</feature>
<dbReference type="InterPro" id="IPR046457">
    <property type="entry name" value="PMI_typeI_cat"/>
</dbReference>
<feature type="compositionally biased region" description="Basic and acidic residues" evidence="1">
    <location>
        <begin position="337"/>
        <end position="356"/>
    </location>
</feature>
<dbReference type="GO" id="GO:0008270">
    <property type="term" value="F:zinc ion binding"/>
    <property type="evidence" value="ECO:0007669"/>
    <property type="project" value="InterPro"/>
</dbReference>
<dbReference type="EC" id="5.3.1.8" evidence="3"/>
<accession>A0A6V7SKG6</accession>
<dbReference type="AlphaFoldDB" id="A0A6V7SKG6"/>
<protein>
    <submittedName>
        <fullName evidence="3">Mannose-6-phosphate isomerase, putative</fullName>
        <ecNumber evidence="3">5.3.1.8</ecNumber>
    </submittedName>
</protein>
<dbReference type="InterPro" id="IPR011051">
    <property type="entry name" value="RmlC_Cupin_sf"/>
</dbReference>
<dbReference type="Pfam" id="PF20511">
    <property type="entry name" value="PMI_typeI_cat"/>
    <property type="match status" value="1"/>
</dbReference>
<proteinExistence type="predicted"/>
<name>A0A6V7SKG6_PLAVN</name>
<dbReference type="Gene3D" id="1.10.441.10">
    <property type="entry name" value="Phosphomannose Isomerase, domain 2"/>
    <property type="match status" value="1"/>
</dbReference>
<feature type="compositionally biased region" description="Low complexity" evidence="1">
    <location>
        <begin position="146"/>
        <end position="185"/>
    </location>
</feature>
<feature type="domain" description="Phosphomannose isomerase type I catalytic" evidence="2">
    <location>
        <begin position="211"/>
        <end position="292"/>
    </location>
</feature>
<evidence type="ECO:0000313" key="3">
    <source>
        <dbReference type="EMBL" id="CAD2098813.1"/>
    </source>
</evidence>
<evidence type="ECO:0000256" key="1">
    <source>
        <dbReference type="SAM" id="MobiDB-lite"/>
    </source>
</evidence>
<evidence type="ECO:0000259" key="2">
    <source>
        <dbReference type="Pfam" id="PF20511"/>
    </source>
</evidence>
<dbReference type="Proteomes" id="UP000515550">
    <property type="component" value="Chromosome PVBDA_12"/>
</dbReference>
<feature type="compositionally biased region" description="Basic and acidic residues" evidence="1">
    <location>
        <begin position="186"/>
        <end position="199"/>
    </location>
</feature>
<dbReference type="VEuPathDB" id="PlasmoDB:PVBDA_1203060"/>
<dbReference type="InterPro" id="IPR014710">
    <property type="entry name" value="RmlC-like_jellyroll"/>
</dbReference>
<dbReference type="SUPFAM" id="SSF51182">
    <property type="entry name" value="RmlC-like cupins"/>
    <property type="match status" value="1"/>
</dbReference>
<dbReference type="GO" id="GO:0009298">
    <property type="term" value="P:GDP-mannose biosynthetic process"/>
    <property type="evidence" value="ECO:0007669"/>
    <property type="project" value="UniProtKB-UniPathway"/>
</dbReference>